<dbReference type="OrthoDB" id="298726at2759"/>
<dbReference type="InterPro" id="IPR057599">
    <property type="entry name" value="TORTIFOLIA1/TORL1-2_C"/>
</dbReference>
<dbReference type="Pfam" id="PF24713">
    <property type="entry name" value="TOR1L1_C"/>
    <property type="match status" value="1"/>
</dbReference>
<dbReference type="Pfam" id="PF24714">
    <property type="entry name" value="TOR1L1_N"/>
    <property type="match status" value="1"/>
</dbReference>
<dbReference type="Proteomes" id="UP000796880">
    <property type="component" value="Unassembled WGS sequence"/>
</dbReference>
<organism evidence="4 5">
    <name type="scientific">Rhamnella rubrinervis</name>
    <dbReference type="NCBI Taxonomy" id="2594499"/>
    <lineage>
        <taxon>Eukaryota</taxon>
        <taxon>Viridiplantae</taxon>
        <taxon>Streptophyta</taxon>
        <taxon>Embryophyta</taxon>
        <taxon>Tracheophyta</taxon>
        <taxon>Spermatophyta</taxon>
        <taxon>Magnoliopsida</taxon>
        <taxon>eudicotyledons</taxon>
        <taxon>Gunneridae</taxon>
        <taxon>Pentapetalae</taxon>
        <taxon>rosids</taxon>
        <taxon>fabids</taxon>
        <taxon>Rosales</taxon>
        <taxon>Rhamnaceae</taxon>
        <taxon>rhamnoid group</taxon>
        <taxon>Rhamneae</taxon>
        <taxon>Rhamnella</taxon>
    </lineage>
</organism>
<dbReference type="GO" id="GO:0005874">
    <property type="term" value="C:microtubule"/>
    <property type="evidence" value="ECO:0007669"/>
    <property type="project" value="InterPro"/>
</dbReference>
<name>A0A8K0DZW1_9ROSA</name>
<keyword evidence="5" id="KW-1185">Reference proteome</keyword>
<dbReference type="InterPro" id="IPR033337">
    <property type="entry name" value="TORTIFOLIA1/SINE1-2"/>
</dbReference>
<dbReference type="InterPro" id="IPR011989">
    <property type="entry name" value="ARM-like"/>
</dbReference>
<dbReference type="AlphaFoldDB" id="A0A8K0DZW1"/>
<dbReference type="InterPro" id="IPR016024">
    <property type="entry name" value="ARM-type_fold"/>
</dbReference>
<evidence type="ECO:0000259" key="2">
    <source>
        <dbReference type="Pfam" id="PF24713"/>
    </source>
</evidence>
<dbReference type="Gene3D" id="1.25.10.10">
    <property type="entry name" value="Leucine-rich Repeat Variant"/>
    <property type="match status" value="2"/>
</dbReference>
<reference evidence="4" key="1">
    <citation type="submission" date="2020-03" db="EMBL/GenBank/DDBJ databases">
        <title>A high-quality chromosome-level genome assembly of a woody plant with both climbing and erect habits, Rhamnella rubrinervis.</title>
        <authorList>
            <person name="Lu Z."/>
            <person name="Yang Y."/>
            <person name="Zhu X."/>
            <person name="Sun Y."/>
        </authorList>
    </citation>
    <scope>NUCLEOTIDE SEQUENCE</scope>
    <source>
        <strain evidence="4">BYM</strain>
        <tissue evidence="4">Leaf</tissue>
    </source>
</reference>
<evidence type="ECO:0000313" key="5">
    <source>
        <dbReference type="Proteomes" id="UP000796880"/>
    </source>
</evidence>
<gene>
    <name evidence="4" type="ORF">FNV43_RR20017</name>
</gene>
<evidence type="ECO:0008006" key="6">
    <source>
        <dbReference type="Google" id="ProtNLM"/>
    </source>
</evidence>
<dbReference type="SUPFAM" id="SSF48371">
    <property type="entry name" value="ARM repeat"/>
    <property type="match status" value="1"/>
</dbReference>
<accession>A0A8K0DZW1</accession>
<proteinExistence type="predicted"/>
<comment type="caution">
    <text evidence="4">The sequence shown here is derived from an EMBL/GenBank/DDBJ whole genome shotgun (WGS) entry which is preliminary data.</text>
</comment>
<evidence type="ECO:0000313" key="4">
    <source>
        <dbReference type="EMBL" id="KAF3437264.1"/>
    </source>
</evidence>
<evidence type="ECO:0000256" key="1">
    <source>
        <dbReference type="SAM" id="MobiDB-lite"/>
    </source>
</evidence>
<evidence type="ECO:0000259" key="3">
    <source>
        <dbReference type="Pfam" id="PF24714"/>
    </source>
</evidence>
<protein>
    <recommendedName>
        <fullName evidence="6">TOG domain-containing protein</fullName>
    </recommendedName>
</protein>
<feature type="domain" description="TORTIFOLIA1/TORL1-2 C-terminal" evidence="2">
    <location>
        <begin position="643"/>
        <end position="772"/>
    </location>
</feature>
<feature type="region of interest" description="Disordered" evidence="1">
    <location>
        <begin position="428"/>
        <end position="450"/>
    </location>
</feature>
<feature type="compositionally biased region" description="Polar residues" evidence="1">
    <location>
        <begin position="438"/>
        <end position="450"/>
    </location>
</feature>
<dbReference type="EMBL" id="VOIH02000009">
    <property type="protein sequence ID" value="KAF3437264.1"/>
    <property type="molecule type" value="Genomic_DNA"/>
</dbReference>
<sequence length="774" mass="85549">MKANAHVKTRGAVRVNAQQVVFELKQKVVIALNKLADRDTYQVGVDELEKTAECLAPDGIAPFLSCILDTDSEQKSAVRKECIRLMGALVRYHEGLMGPHLGKIIASIVKRLKDPDSVVRDACLETVGALALKLCNSGGEEDGVFVGLVRPLFEALGEQNKQAGGASTRNILSAAMASIQESLKNSDWSTRKAASVALGEIASSGGSFLGSFKASCIRSLESCRFDKVKPVRDTVLHALQCWRTLPGPDTPEPSEAGSSIKENFCGRDYTDLTSAMESARKDVPPKKIGTSSTKGKIPLSVRKSCQSYTENPQHSKEDDWHIEIAVPNGHNFLLAEFHNEESEGSSITKTLERVSTDVASLQDVGYEYVHMDDKQECSSVSNLVTDNYETKFVTVSHDGLEESVLPKPKERDQQFLPEGIGNEEQMYSTEMRDRRSLDSTVTESGSQTSRGCCSQMANEMVCIRKQLLLIENKQSNLMDLLQVFTTGVMDSLSMLQSRVACLENGVERVAQDLLHREERCNLATSKLTKQSQSVHSPRVSTCTPRPSIDIRSRQPSLLSLKSSDIWEENSCDRILANNSTKQDTEMWTNTRIARNPTGRDIQKSSRSGTQQKMGYSQIRTDPLFCSASSTNARQSGLESKNGLWKRVKSFLCEGDLDSAYIEAICSGDEIALVELLDKTGPVLESLSSKTVSDLLSILTSYLLEQRFVNSILPWLQQVVDFSATHGPNYLVLSAKARQKFLSAIQEAMKMEFSNPLERRSVTQLAVKLHHVWGR</sequence>
<dbReference type="PANTHER" id="PTHR31355">
    <property type="entry name" value="MICROTUBULE-ASSOCIATED PROTEIN TORTIFOLIA1"/>
    <property type="match status" value="1"/>
</dbReference>
<dbReference type="PANTHER" id="PTHR31355:SF22">
    <property type="entry name" value="TORTIFOLIA1-LIKE PROTEIN 2"/>
    <property type="match status" value="1"/>
</dbReference>
<dbReference type="InterPro" id="IPR057600">
    <property type="entry name" value="TORTIFOLIA1/SINE1-2_N"/>
</dbReference>
<feature type="domain" description="TORTIFOLIA1/SINE1-2 N-terminal" evidence="3">
    <location>
        <begin position="22"/>
        <end position="163"/>
    </location>
</feature>
<dbReference type="GO" id="GO:0008017">
    <property type="term" value="F:microtubule binding"/>
    <property type="evidence" value="ECO:0007669"/>
    <property type="project" value="InterPro"/>
</dbReference>